<comment type="caution">
    <text evidence="4">The sequence shown here is derived from an EMBL/GenBank/DDBJ whole genome shotgun (WGS) entry which is preliminary data.</text>
</comment>
<evidence type="ECO:0000256" key="2">
    <source>
        <dbReference type="ARBA" id="ARBA00023239"/>
    </source>
</evidence>
<keyword evidence="5" id="KW-1185">Reference proteome</keyword>
<dbReference type="Proteomes" id="UP000517753">
    <property type="component" value="Unassembled WGS sequence"/>
</dbReference>
<reference evidence="4 5" key="1">
    <citation type="submission" date="2020-07" db="EMBL/GenBank/DDBJ databases">
        <authorList>
            <person name="Partida-Martinez L."/>
            <person name="Huntemann M."/>
            <person name="Clum A."/>
            <person name="Wang J."/>
            <person name="Palaniappan K."/>
            <person name="Ritter S."/>
            <person name="Chen I.-M."/>
            <person name="Stamatis D."/>
            <person name="Reddy T."/>
            <person name="O'Malley R."/>
            <person name="Daum C."/>
            <person name="Shapiro N."/>
            <person name="Ivanova N."/>
            <person name="Kyrpides N."/>
            <person name="Woyke T."/>
        </authorList>
    </citation>
    <scope>NUCLEOTIDE SEQUENCE [LARGE SCALE GENOMIC DNA]</scope>
    <source>
        <strain evidence="4 5">AS2.3</strain>
    </source>
</reference>
<accession>A0A7Y9K2K4</accession>
<organism evidence="4 5">
    <name type="scientific">Sphingomonas melonis</name>
    <dbReference type="NCBI Taxonomy" id="152682"/>
    <lineage>
        <taxon>Bacteria</taxon>
        <taxon>Pseudomonadati</taxon>
        <taxon>Pseudomonadota</taxon>
        <taxon>Alphaproteobacteria</taxon>
        <taxon>Sphingomonadales</taxon>
        <taxon>Sphingomonadaceae</taxon>
        <taxon>Sphingomonas</taxon>
    </lineage>
</organism>
<sequence length="414" mass="43797">MQLDPIDTALLAGEHGAAAAHAMRLLMQYGEAFAAERFLSIQSAHIDGCLYHGPSSIDFARRFVDLGGQVRVPTTLNVAAVDVVHPGWHQGPVDLISEQTQLTELHEALGCLPTLTCAPYQRMLRPGVGEHIAWAESNAIVFANSVLGARTDRYGDFTDLCAALTGRVPAAGLHLTENRRATLIVEVPSIGESDLARDLYFAAVGYVLGLGSAGRVPAIIGLPSDTNEDEFKALGASAASAGAIALFHAIGLTPEASTLAAATGGPRELPEMRFTGKHLREAVQVLCPVKPGEKIAAVCLGTPHFSLAEFRRLARLVDGRRAAGGVEVYVSTSREIAGHVEQATEFHAIGAFGVRLVVDTCTYLAPVVRETTGAIVTNSGKWAHYGPGNLGRRVGLMSLEQCVRSAEAGRVVDL</sequence>
<dbReference type="PANTHER" id="PTHR36577">
    <property type="entry name" value="DUF521 DOMAIN PROTEIN (AFU_ORTHOLOGUE AFUA_6G00490)"/>
    <property type="match status" value="1"/>
</dbReference>
<evidence type="ECO:0000259" key="3">
    <source>
        <dbReference type="Pfam" id="PF04412"/>
    </source>
</evidence>
<name>A0A7Y9K2K4_9SPHN</name>
<evidence type="ECO:0000313" key="4">
    <source>
        <dbReference type="EMBL" id="NYD91086.1"/>
    </source>
</evidence>
<dbReference type="InterPro" id="IPR007506">
    <property type="entry name" value="PMDh-L-like_dom"/>
</dbReference>
<proteinExistence type="predicted"/>
<dbReference type="AlphaFoldDB" id="A0A7Y9K2K4"/>
<dbReference type="PANTHER" id="PTHR36577:SF3">
    <property type="entry name" value="DUF521 DOMAIN PROTEIN (AFU_ORTHOLOGUE AFUA_6G00490)"/>
    <property type="match status" value="1"/>
</dbReference>
<dbReference type="GO" id="GO:0016829">
    <property type="term" value="F:lyase activity"/>
    <property type="evidence" value="ECO:0007669"/>
    <property type="project" value="UniProtKB-KW"/>
</dbReference>
<reference evidence="4 5" key="2">
    <citation type="submission" date="2020-08" db="EMBL/GenBank/DDBJ databases">
        <title>The Agave Microbiome: Exploring the role of microbial communities in plant adaptations to desert environments.</title>
        <authorList>
            <person name="Partida-Martinez L.P."/>
        </authorList>
    </citation>
    <scope>NUCLEOTIDE SEQUENCE [LARGE SCALE GENOMIC DNA]</scope>
    <source>
        <strain evidence="4 5">AS2.3</strain>
    </source>
</reference>
<keyword evidence="2" id="KW-0456">Lyase</keyword>
<protein>
    <recommendedName>
        <fullName evidence="3">Phosphomevalonate dehydratase large subunit-like domain-containing protein</fullName>
    </recommendedName>
</protein>
<evidence type="ECO:0000313" key="5">
    <source>
        <dbReference type="Proteomes" id="UP000517753"/>
    </source>
</evidence>
<feature type="domain" description="Phosphomevalonate dehydratase large subunit-like" evidence="3">
    <location>
        <begin position="1"/>
        <end position="404"/>
    </location>
</feature>
<dbReference type="EMBL" id="JACCBY010000004">
    <property type="protein sequence ID" value="NYD91086.1"/>
    <property type="molecule type" value="Genomic_DNA"/>
</dbReference>
<evidence type="ECO:0000256" key="1">
    <source>
        <dbReference type="ARBA" id="ARBA00023004"/>
    </source>
</evidence>
<keyword evidence="1" id="KW-0408">Iron</keyword>
<dbReference type="Pfam" id="PF04412">
    <property type="entry name" value="AcnX"/>
    <property type="match status" value="1"/>
</dbReference>
<gene>
    <name evidence="4" type="ORF">HD841_002893</name>
</gene>